<dbReference type="RefSeq" id="WP_160763286.1">
    <property type="nucleotide sequence ID" value="NZ_WUPT01000001.1"/>
</dbReference>
<evidence type="ECO:0000313" key="8">
    <source>
        <dbReference type="Proteomes" id="UP000480350"/>
    </source>
</evidence>
<dbReference type="InterPro" id="IPR025863">
    <property type="entry name" value="Choline_sulf_C_dom"/>
</dbReference>
<proteinExistence type="inferred from homology"/>
<dbReference type="PANTHER" id="PTHR45953">
    <property type="entry name" value="IDURONATE 2-SULFATASE"/>
    <property type="match status" value="1"/>
</dbReference>
<dbReference type="Gene3D" id="3.40.720.10">
    <property type="entry name" value="Alkaline Phosphatase, subunit A"/>
    <property type="match status" value="1"/>
</dbReference>
<keyword evidence="2" id="KW-0479">Metal-binding</keyword>
<organism evidence="7 8">
    <name type="scientific">Kangsaoukella pontilimi</name>
    <dbReference type="NCBI Taxonomy" id="2691042"/>
    <lineage>
        <taxon>Bacteria</taxon>
        <taxon>Pseudomonadati</taxon>
        <taxon>Pseudomonadota</taxon>
        <taxon>Alphaproteobacteria</taxon>
        <taxon>Rhodobacterales</taxon>
        <taxon>Paracoccaceae</taxon>
        <taxon>Kangsaoukella</taxon>
    </lineage>
</organism>
<comment type="similarity">
    <text evidence="1">Belongs to the sulfatase family.</text>
</comment>
<dbReference type="AlphaFoldDB" id="A0A7C9MC92"/>
<evidence type="ECO:0000256" key="1">
    <source>
        <dbReference type="ARBA" id="ARBA00008779"/>
    </source>
</evidence>
<evidence type="ECO:0000256" key="4">
    <source>
        <dbReference type="SAM" id="MobiDB-lite"/>
    </source>
</evidence>
<comment type="caution">
    <text evidence="7">The sequence shown here is derived from an EMBL/GenBank/DDBJ whole genome shotgun (WGS) entry which is preliminary data.</text>
</comment>
<dbReference type="EC" id="3.1.6.6" evidence="7"/>
<sequence length="520" mass="59025">MSRPNILVIQADQMTALCLSAYGKPYAITPNLDKLAERGTTFANSYCNNPVCGPSRASMMTGRLPSDVGVYDNGAEFLPSEPTFAHYMRTLGYKTALSGKMHFVGPDQLHGFEERLTTDIYPSDFAWTADWSQTDEPYAPSVMSLLSVVEAGYCERNLQIDYDEEVFHAAKQELYNHARSTDERPFLLHVSFTQPHNPFVSGRKYWDMYEGVDIPEPEVAHIPYEDRDPWSQRYYLTIRQDEFDITPEQLYNARRGYFAMVTHIDALVGGLVETLESIGQLENTYIFFTSDHGEMLGERGMWYKFNPYEASVRVPLIAVGPGFEAGHKEEARASLVDLLPTFTEIGSGGTFDGYAAPVDGRSLFHLPDAGSADDRIYMEFTGEGLYAPALIMIQGDMKLVHSRTDPKMLFDIRKDPLELNNLAEDPEYSDVLSSMWEAMQARWDEDELDKRIRISQRKRLFVHQAMKHGRFPTWDFGPDYDPGKVYVRGGTDPSTTATKQRGRFPYVPVTPPQHPRASRK</sequence>
<dbReference type="InterPro" id="IPR024607">
    <property type="entry name" value="Sulfatase_CS"/>
</dbReference>
<dbReference type="Proteomes" id="UP000480350">
    <property type="component" value="Unassembled WGS sequence"/>
</dbReference>
<evidence type="ECO:0000259" key="6">
    <source>
        <dbReference type="Pfam" id="PF12411"/>
    </source>
</evidence>
<reference evidence="7 8" key="2">
    <citation type="submission" date="2020-03" db="EMBL/GenBank/DDBJ databases">
        <title>Kangsaoukella pontilimi gen. nov., sp. nov., a new member of the family Rhodobacteraceae isolated from a tidal mudflat.</title>
        <authorList>
            <person name="Kim I.S."/>
        </authorList>
    </citation>
    <scope>NUCLEOTIDE SEQUENCE [LARGE SCALE GENOMIC DNA]</scope>
    <source>
        <strain evidence="7 8">GH1-50</strain>
    </source>
</reference>
<dbReference type="Pfam" id="PF12411">
    <property type="entry name" value="Choline_sulf_C"/>
    <property type="match status" value="1"/>
</dbReference>
<dbReference type="GO" id="GO:0005737">
    <property type="term" value="C:cytoplasm"/>
    <property type="evidence" value="ECO:0007669"/>
    <property type="project" value="TreeGrafter"/>
</dbReference>
<gene>
    <name evidence="7" type="primary">betC</name>
    <name evidence="7" type="ORF">GQ651_06080</name>
</gene>
<dbReference type="InterPro" id="IPR017850">
    <property type="entry name" value="Alkaline_phosphatase_core_sf"/>
</dbReference>
<reference evidence="7 8" key="1">
    <citation type="submission" date="2019-12" db="EMBL/GenBank/DDBJ databases">
        <authorList>
            <person name="Lee S.D."/>
        </authorList>
    </citation>
    <scope>NUCLEOTIDE SEQUENCE [LARGE SCALE GENOMIC DNA]</scope>
    <source>
        <strain evidence="7 8">GH1-50</strain>
    </source>
</reference>
<dbReference type="PROSITE" id="PS00523">
    <property type="entry name" value="SULFATASE_1"/>
    <property type="match status" value="1"/>
</dbReference>
<dbReference type="NCBIfam" id="TIGR03417">
    <property type="entry name" value="chol_sulfatase"/>
    <property type="match status" value="1"/>
</dbReference>
<dbReference type="GO" id="GO:0047753">
    <property type="term" value="F:choline-sulfatase activity"/>
    <property type="evidence" value="ECO:0007669"/>
    <property type="project" value="UniProtKB-EC"/>
</dbReference>
<keyword evidence="8" id="KW-1185">Reference proteome</keyword>
<dbReference type="EMBL" id="WUPT01000001">
    <property type="protein sequence ID" value="MXQ07411.1"/>
    <property type="molecule type" value="Genomic_DNA"/>
</dbReference>
<feature type="domain" description="Choline sulfatase enzyme C-terminal" evidence="6">
    <location>
        <begin position="452"/>
        <end position="492"/>
    </location>
</feature>
<evidence type="ECO:0000256" key="2">
    <source>
        <dbReference type="ARBA" id="ARBA00022723"/>
    </source>
</evidence>
<evidence type="ECO:0000259" key="5">
    <source>
        <dbReference type="Pfam" id="PF00884"/>
    </source>
</evidence>
<dbReference type="PROSITE" id="PS00149">
    <property type="entry name" value="SULFATASE_2"/>
    <property type="match status" value="1"/>
</dbReference>
<keyword evidence="3 7" id="KW-0378">Hydrolase</keyword>
<dbReference type="Pfam" id="PF00884">
    <property type="entry name" value="Sulfatase"/>
    <property type="match status" value="1"/>
</dbReference>
<name>A0A7C9MC92_9RHOB</name>
<feature type="domain" description="Sulfatase N-terminal" evidence="5">
    <location>
        <begin position="4"/>
        <end position="343"/>
    </location>
</feature>
<dbReference type="SUPFAM" id="SSF53649">
    <property type="entry name" value="Alkaline phosphatase-like"/>
    <property type="match status" value="1"/>
</dbReference>
<protein>
    <submittedName>
        <fullName evidence="7">Choline-sulfatase</fullName>
        <ecNumber evidence="7">3.1.6.6</ecNumber>
    </submittedName>
</protein>
<dbReference type="InterPro" id="IPR017785">
    <property type="entry name" value="Choline-sulfatase"/>
</dbReference>
<dbReference type="PANTHER" id="PTHR45953:SF1">
    <property type="entry name" value="IDURONATE 2-SULFATASE"/>
    <property type="match status" value="1"/>
</dbReference>
<feature type="region of interest" description="Disordered" evidence="4">
    <location>
        <begin position="487"/>
        <end position="520"/>
    </location>
</feature>
<accession>A0A7C9MC92</accession>
<dbReference type="InterPro" id="IPR000917">
    <property type="entry name" value="Sulfatase_N"/>
</dbReference>
<dbReference type="GO" id="GO:0046872">
    <property type="term" value="F:metal ion binding"/>
    <property type="evidence" value="ECO:0007669"/>
    <property type="project" value="UniProtKB-KW"/>
</dbReference>
<evidence type="ECO:0000313" key="7">
    <source>
        <dbReference type="EMBL" id="MXQ07411.1"/>
    </source>
</evidence>
<evidence type="ECO:0000256" key="3">
    <source>
        <dbReference type="ARBA" id="ARBA00022801"/>
    </source>
</evidence>